<proteinExistence type="predicted"/>
<sequence length="305" mass="32893">MSSQAEFTEMASKALQAAVSLARSKGHLQLDPVHVMTVLLQDKASLASQLLLRLGGDLAELNQGLERLLSSFSSQSPPPEELPPNNSMREALRAAEELRKANGDSHLSLPDLFLAVCKKKDIRAALSAASFSLTSLEQAVKELRGSRKVASETGDANFEALSKYGRDLVEDAESGRLDPVIGRDDEIRRVIQVLARRTKNNPILIGEPGVGKTAIVEGLAQRIVVGDVPHTLESCRVIALDVGSLVSGAKYRGEFEERLKAVLKEVKDAEGRVILFIDEAHMLIGAGKTEGAMDAANLLKPMLAR</sequence>
<evidence type="ECO:0000256" key="3">
    <source>
        <dbReference type="ARBA" id="ARBA00022840"/>
    </source>
</evidence>
<feature type="non-terminal residue" evidence="6">
    <location>
        <position position="305"/>
    </location>
</feature>
<dbReference type="SUPFAM" id="SSF52540">
    <property type="entry name" value="P-loop containing nucleoside triphosphate hydrolases"/>
    <property type="match status" value="1"/>
</dbReference>
<evidence type="ECO:0000256" key="4">
    <source>
        <dbReference type="PROSITE-ProRule" id="PRU01251"/>
    </source>
</evidence>
<evidence type="ECO:0000259" key="5">
    <source>
        <dbReference type="PROSITE" id="PS51903"/>
    </source>
</evidence>
<dbReference type="InterPro" id="IPR050130">
    <property type="entry name" value="ClpA_ClpB"/>
</dbReference>
<feature type="domain" description="Clp R" evidence="5">
    <location>
        <begin position="2"/>
        <end position="146"/>
    </location>
</feature>
<dbReference type="SUPFAM" id="SSF81923">
    <property type="entry name" value="Double Clp-N motif"/>
    <property type="match status" value="1"/>
</dbReference>
<dbReference type="Pfam" id="PF00004">
    <property type="entry name" value="AAA"/>
    <property type="match status" value="1"/>
</dbReference>
<keyword evidence="1 4" id="KW-0677">Repeat</keyword>
<dbReference type="AlphaFoldDB" id="A0A813L492"/>
<accession>A0A813L492</accession>
<evidence type="ECO:0000313" key="7">
    <source>
        <dbReference type="Proteomes" id="UP000626109"/>
    </source>
</evidence>
<comment type="caution">
    <text evidence="6">The sequence shown here is derived from an EMBL/GenBank/DDBJ whole genome shotgun (WGS) entry which is preliminary data.</text>
</comment>
<dbReference type="PANTHER" id="PTHR11638:SF18">
    <property type="entry name" value="HEAT SHOCK PROTEIN 104"/>
    <property type="match status" value="1"/>
</dbReference>
<reference evidence="6" key="1">
    <citation type="submission" date="2021-02" db="EMBL/GenBank/DDBJ databases">
        <authorList>
            <person name="Dougan E. K."/>
            <person name="Rhodes N."/>
            <person name="Thang M."/>
            <person name="Chan C."/>
        </authorList>
    </citation>
    <scope>NUCLEOTIDE SEQUENCE</scope>
</reference>
<dbReference type="Pfam" id="PF02861">
    <property type="entry name" value="Clp_N"/>
    <property type="match status" value="1"/>
</dbReference>
<dbReference type="PROSITE" id="PS51903">
    <property type="entry name" value="CLP_R"/>
    <property type="match status" value="1"/>
</dbReference>
<evidence type="ECO:0000256" key="1">
    <source>
        <dbReference type="ARBA" id="ARBA00022737"/>
    </source>
</evidence>
<dbReference type="InterPro" id="IPR003593">
    <property type="entry name" value="AAA+_ATPase"/>
</dbReference>
<evidence type="ECO:0000313" key="6">
    <source>
        <dbReference type="EMBL" id="CAE8719499.1"/>
    </source>
</evidence>
<dbReference type="Gene3D" id="1.10.1780.10">
    <property type="entry name" value="Clp, N-terminal domain"/>
    <property type="match status" value="1"/>
</dbReference>
<dbReference type="InterPro" id="IPR004176">
    <property type="entry name" value="Clp_R_N"/>
</dbReference>
<dbReference type="InterPro" id="IPR003959">
    <property type="entry name" value="ATPase_AAA_core"/>
</dbReference>
<dbReference type="PANTHER" id="PTHR11638">
    <property type="entry name" value="ATP-DEPENDENT CLP PROTEASE"/>
    <property type="match status" value="1"/>
</dbReference>
<name>A0A813L492_POLGL</name>
<dbReference type="SMART" id="SM00382">
    <property type="entry name" value="AAA"/>
    <property type="match status" value="1"/>
</dbReference>
<dbReference type="CDD" id="cd00009">
    <property type="entry name" value="AAA"/>
    <property type="match status" value="1"/>
</dbReference>
<keyword evidence="3" id="KW-0067">ATP-binding</keyword>
<dbReference type="EMBL" id="CAJNNW010033552">
    <property type="protein sequence ID" value="CAE8719499.1"/>
    <property type="molecule type" value="Genomic_DNA"/>
</dbReference>
<evidence type="ECO:0000256" key="2">
    <source>
        <dbReference type="ARBA" id="ARBA00022741"/>
    </source>
</evidence>
<gene>
    <name evidence="6" type="ORF">PGLA2088_LOCUS40698</name>
</gene>
<dbReference type="GO" id="GO:0005524">
    <property type="term" value="F:ATP binding"/>
    <property type="evidence" value="ECO:0007669"/>
    <property type="project" value="UniProtKB-KW"/>
</dbReference>
<dbReference type="Proteomes" id="UP000626109">
    <property type="component" value="Unassembled WGS sequence"/>
</dbReference>
<dbReference type="GO" id="GO:0034605">
    <property type="term" value="P:cellular response to heat"/>
    <property type="evidence" value="ECO:0007669"/>
    <property type="project" value="TreeGrafter"/>
</dbReference>
<organism evidence="6 7">
    <name type="scientific">Polarella glacialis</name>
    <name type="common">Dinoflagellate</name>
    <dbReference type="NCBI Taxonomy" id="89957"/>
    <lineage>
        <taxon>Eukaryota</taxon>
        <taxon>Sar</taxon>
        <taxon>Alveolata</taxon>
        <taxon>Dinophyceae</taxon>
        <taxon>Suessiales</taxon>
        <taxon>Suessiaceae</taxon>
        <taxon>Polarella</taxon>
    </lineage>
</organism>
<dbReference type="InterPro" id="IPR036628">
    <property type="entry name" value="Clp_N_dom_sf"/>
</dbReference>
<dbReference type="Gene3D" id="3.40.50.300">
    <property type="entry name" value="P-loop containing nucleotide triphosphate hydrolases"/>
    <property type="match status" value="1"/>
</dbReference>
<dbReference type="InterPro" id="IPR027417">
    <property type="entry name" value="P-loop_NTPase"/>
</dbReference>
<keyword evidence="2" id="KW-0547">Nucleotide-binding</keyword>
<protein>
    <recommendedName>
        <fullName evidence="5">Clp R domain-containing protein</fullName>
    </recommendedName>
</protein>
<dbReference type="GO" id="GO:0016887">
    <property type="term" value="F:ATP hydrolysis activity"/>
    <property type="evidence" value="ECO:0007669"/>
    <property type="project" value="InterPro"/>
</dbReference>
<dbReference type="GO" id="GO:0005737">
    <property type="term" value="C:cytoplasm"/>
    <property type="evidence" value="ECO:0007669"/>
    <property type="project" value="TreeGrafter"/>
</dbReference>